<dbReference type="KEGG" id="sal:Sala_1787"/>
<keyword evidence="3" id="KW-1185">Reference proteome</keyword>
<evidence type="ECO:0000313" key="2">
    <source>
        <dbReference type="EMBL" id="ABF53499.1"/>
    </source>
</evidence>
<feature type="transmembrane region" description="Helical" evidence="1">
    <location>
        <begin position="57"/>
        <end position="77"/>
    </location>
</feature>
<dbReference type="eggNOG" id="COG0582">
    <property type="taxonomic scope" value="Bacteria"/>
</dbReference>
<proteinExistence type="predicted"/>
<dbReference type="HOGENOM" id="CLU_2604227_0_0_5"/>
<sequence>MRMTIGDIVSGGQIRTRAIVMQQKTGCPVQFELLPDAGASLLAWLERRDGRWMIKSFPAGSIAAGILAAANMLGLLMNG</sequence>
<dbReference type="STRING" id="317655.Sala_1787"/>
<accession>Q1GS73</accession>
<name>Q1GS73_SPHAL</name>
<evidence type="ECO:0000313" key="3">
    <source>
        <dbReference type="Proteomes" id="UP000006578"/>
    </source>
</evidence>
<dbReference type="Proteomes" id="UP000006578">
    <property type="component" value="Chromosome"/>
</dbReference>
<keyword evidence="1" id="KW-1133">Transmembrane helix</keyword>
<organism evidence="2 3">
    <name type="scientific">Sphingopyxis alaskensis (strain DSM 13593 / LMG 18877 / RB2256)</name>
    <name type="common">Sphingomonas alaskensis</name>
    <dbReference type="NCBI Taxonomy" id="317655"/>
    <lineage>
        <taxon>Bacteria</taxon>
        <taxon>Pseudomonadati</taxon>
        <taxon>Pseudomonadota</taxon>
        <taxon>Alphaproteobacteria</taxon>
        <taxon>Sphingomonadales</taxon>
        <taxon>Sphingomonadaceae</taxon>
        <taxon>Sphingopyxis</taxon>
    </lineage>
</organism>
<gene>
    <name evidence="2" type="ordered locus">Sala_1787</name>
</gene>
<dbReference type="AlphaFoldDB" id="Q1GS73"/>
<protein>
    <submittedName>
        <fullName evidence="2">Uncharacterized protein</fullName>
    </submittedName>
</protein>
<keyword evidence="1" id="KW-0472">Membrane</keyword>
<reference evidence="2 3" key="1">
    <citation type="journal article" date="2009" name="Proc. Natl. Acad. Sci. U.S.A.">
        <title>The genomic basis of trophic strategy in marine bacteria.</title>
        <authorList>
            <person name="Lauro F.M."/>
            <person name="McDougald D."/>
            <person name="Thomas T."/>
            <person name="Williams T.J."/>
            <person name="Egan S."/>
            <person name="Rice S."/>
            <person name="DeMaere M.Z."/>
            <person name="Ting L."/>
            <person name="Ertan H."/>
            <person name="Johnson J."/>
            <person name="Ferriera S."/>
            <person name="Lapidus A."/>
            <person name="Anderson I."/>
            <person name="Kyrpides N."/>
            <person name="Munk A.C."/>
            <person name="Detter C."/>
            <person name="Han C.S."/>
            <person name="Brown M.V."/>
            <person name="Robb F.T."/>
            <person name="Kjelleberg S."/>
            <person name="Cavicchioli R."/>
        </authorList>
    </citation>
    <scope>NUCLEOTIDE SEQUENCE [LARGE SCALE GENOMIC DNA]</scope>
    <source>
        <strain evidence="3">DSM 13593 / LMG 18877 / RB2256</strain>
    </source>
</reference>
<keyword evidence="1" id="KW-0812">Transmembrane</keyword>
<dbReference type="EMBL" id="CP000356">
    <property type="protein sequence ID" value="ABF53499.1"/>
    <property type="molecule type" value="Genomic_DNA"/>
</dbReference>
<evidence type="ECO:0000256" key="1">
    <source>
        <dbReference type="SAM" id="Phobius"/>
    </source>
</evidence>